<feature type="compositionally biased region" description="Polar residues" evidence="1">
    <location>
        <begin position="299"/>
        <end position="309"/>
    </location>
</feature>
<name>A0A3M7FRD7_HORWE</name>
<feature type="compositionally biased region" description="Low complexity" evidence="1">
    <location>
        <begin position="469"/>
        <end position="487"/>
    </location>
</feature>
<sequence>MATFKALPGQEGDPYIAEFRSLAFSSRPTFWLETYQGGAPKMPHKYDNGFIVQRDPGFTEGCKRTKDLRQRLSSEWETRKHVEWQTLYGDGVSRYNTRSSSRGGHLASQATMSQADAEGGTIAVASSKRRRSAAESSTMQLDDPNESPQTEGLPEVTFCDCPRDHTSKQHNIHGAVTRPRPADRSGRPGVPSQTATPADLLDRIKPCHTCGNPKVSQKDRDAYKRQMQEVTTSQRGDRSQTGTPGRKQLPSAPTTVQHLRKPEAMESSARHSGGFFARFANGRSSLLSSDTSPRPIAAKQQSAEASSLQDDGATPNLDDRLGTQANEAPSTPGSDGRIGDEDEDSPVQLARNSSVQFTRDSAVQSAEDSHIQVEEEESLSRVSEGNNVLSQEDRQPMHESAYGHLMQRAATADMGNGASDANHQIGLGTHTTQVGNPHEAGIFSQQTHLPLERESIEAMRTCAGRSRSTQNGNTTLGLSTTSSYTGQDTQDYSEGALQQQYYPTINQHNANTDGQHEQMHSHSSIDHGQARQLQQYATPAPSDGHQHRRDSVVPNQHAIANTPAPLAESAASSKKRSAPQGDVVDLTISDDDSPSSANNRPANQIARDSFEKERDIEKRRATIQRTIKRRTIEDRRLEIEAEVLDLQDEDEQLQAGQVVKVERESGIKSEE</sequence>
<protein>
    <submittedName>
        <fullName evidence="2">Uncharacterized protein</fullName>
    </submittedName>
</protein>
<gene>
    <name evidence="2" type="ORF">D0861_03383</name>
</gene>
<feature type="compositionally biased region" description="Basic and acidic residues" evidence="1">
    <location>
        <begin position="660"/>
        <end position="671"/>
    </location>
</feature>
<dbReference type="EMBL" id="QWIR01000046">
    <property type="protein sequence ID" value="RMY90914.1"/>
    <property type="molecule type" value="Genomic_DNA"/>
</dbReference>
<accession>A0A3M7FRD7</accession>
<dbReference type="AlphaFoldDB" id="A0A3M7FRD7"/>
<evidence type="ECO:0000256" key="1">
    <source>
        <dbReference type="SAM" id="MobiDB-lite"/>
    </source>
</evidence>
<feature type="region of interest" description="Disordered" evidence="1">
    <location>
        <begin position="564"/>
        <end position="619"/>
    </location>
</feature>
<evidence type="ECO:0000313" key="2">
    <source>
        <dbReference type="EMBL" id="RMY90914.1"/>
    </source>
</evidence>
<feature type="compositionally biased region" description="Polar residues" evidence="1">
    <location>
        <begin position="323"/>
        <end position="333"/>
    </location>
</feature>
<feature type="compositionally biased region" description="Polar residues" evidence="1">
    <location>
        <begin position="97"/>
        <end position="114"/>
    </location>
</feature>
<feature type="compositionally biased region" description="Polar residues" evidence="1">
    <location>
        <begin position="228"/>
        <end position="243"/>
    </location>
</feature>
<feature type="region of interest" description="Disordered" evidence="1">
    <location>
        <begin position="286"/>
        <end position="385"/>
    </location>
</feature>
<feature type="region of interest" description="Disordered" evidence="1">
    <location>
        <begin position="507"/>
        <end position="530"/>
    </location>
</feature>
<feature type="region of interest" description="Disordered" evidence="1">
    <location>
        <begin position="652"/>
        <end position="671"/>
    </location>
</feature>
<feature type="compositionally biased region" description="Basic and acidic residues" evidence="1">
    <location>
        <begin position="216"/>
        <end position="227"/>
    </location>
</feature>
<evidence type="ECO:0000313" key="3">
    <source>
        <dbReference type="Proteomes" id="UP000268823"/>
    </source>
</evidence>
<dbReference type="VEuPathDB" id="FungiDB:BTJ68_10711"/>
<feature type="compositionally biased region" description="Basic and acidic residues" evidence="1">
    <location>
        <begin position="514"/>
        <end position="529"/>
    </location>
</feature>
<organism evidence="2 3">
    <name type="scientific">Hortaea werneckii</name>
    <name type="common">Black yeast</name>
    <name type="synonym">Cladosporium werneckii</name>
    <dbReference type="NCBI Taxonomy" id="91943"/>
    <lineage>
        <taxon>Eukaryota</taxon>
        <taxon>Fungi</taxon>
        <taxon>Dikarya</taxon>
        <taxon>Ascomycota</taxon>
        <taxon>Pezizomycotina</taxon>
        <taxon>Dothideomycetes</taxon>
        <taxon>Dothideomycetidae</taxon>
        <taxon>Mycosphaerellales</taxon>
        <taxon>Teratosphaeriaceae</taxon>
        <taxon>Hortaea</taxon>
    </lineage>
</organism>
<feature type="region of interest" description="Disordered" evidence="1">
    <location>
        <begin position="463"/>
        <end position="489"/>
    </location>
</feature>
<comment type="caution">
    <text evidence="2">The sequence shown here is derived from an EMBL/GenBank/DDBJ whole genome shotgun (WGS) entry which is preliminary data.</text>
</comment>
<proteinExistence type="predicted"/>
<feature type="region of interest" description="Disordered" evidence="1">
    <location>
        <begin position="97"/>
        <end position="270"/>
    </location>
</feature>
<feature type="compositionally biased region" description="Polar residues" evidence="1">
    <location>
        <begin position="350"/>
        <end position="366"/>
    </location>
</feature>
<dbReference type="Proteomes" id="UP000268823">
    <property type="component" value="Unassembled WGS sequence"/>
</dbReference>
<reference evidence="2 3" key="1">
    <citation type="journal article" date="2018" name="BMC Genomics">
        <title>Genomic evidence for intraspecific hybridization in a clonal and extremely halotolerant yeast.</title>
        <authorList>
            <person name="Gostincar C."/>
            <person name="Stajich J.E."/>
            <person name="Zupancic J."/>
            <person name="Zalar P."/>
            <person name="Gunde-Cimerman N."/>
        </authorList>
    </citation>
    <scope>NUCLEOTIDE SEQUENCE [LARGE SCALE GENOMIC DNA]</scope>
    <source>
        <strain evidence="2 3">EXF-2788</strain>
    </source>
</reference>
<dbReference type="OrthoDB" id="3922570at2759"/>
<feature type="compositionally biased region" description="Basic and acidic residues" evidence="1">
    <location>
        <begin position="608"/>
        <end position="619"/>
    </location>
</feature>